<dbReference type="InterPro" id="IPR002575">
    <property type="entry name" value="Aminoglycoside_PTrfase"/>
</dbReference>
<dbReference type="PROSITE" id="PS00109">
    <property type="entry name" value="PROTEIN_KINASE_TYR"/>
    <property type="match status" value="1"/>
</dbReference>
<keyword evidence="5" id="KW-0418">Kinase</keyword>
<dbReference type="OrthoDB" id="25129at2759"/>
<evidence type="ECO:0000256" key="1">
    <source>
        <dbReference type="ARBA" id="ARBA00012513"/>
    </source>
</evidence>
<protein>
    <recommendedName>
        <fullName evidence="1">non-specific serine/threonine protein kinase</fullName>
        <ecNumber evidence="1">2.7.11.1</ecNumber>
    </recommendedName>
</protein>
<keyword evidence="6" id="KW-1185">Reference proteome</keyword>
<dbReference type="InterPro" id="IPR008266">
    <property type="entry name" value="Tyr_kinase_AS"/>
</dbReference>
<gene>
    <name evidence="5" type="ORF">BDV26DRAFT_289716</name>
</gene>
<organism evidence="5 6">
    <name type="scientific">Aspergillus bertholletiae</name>
    <dbReference type="NCBI Taxonomy" id="1226010"/>
    <lineage>
        <taxon>Eukaryota</taxon>
        <taxon>Fungi</taxon>
        <taxon>Dikarya</taxon>
        <taxon>Ascomycota</taxon>
        <taxon>Pezizomycotina</taxon>
        <taxon>Eurotiomycetes</taxon>
        <taxon>Eurotiomycetidae</taxon>
        <taxon>Eurotiales</taxon>
        <taxon>Aspergillaceae</taxon>
        <taxon>Aspergillus</taxon>
        <taxon>Aspergillus subgen. Circumdati</taxon>
    </lineage>
</organism>
<accession>A0A5N7BHP6</accession>
<dbReference type="SUPFAM" id="SSF56112">
    <property type="entry name" value="Protein kinase-like (PK-like)"/>
    <property type="match status" value="1"/>
</dbReference>
<evidence type="ECO:0000313" key="6">
    <source>
        <dbReference type="Proteomes" id="UP000326198"/>
    </source>
</evidence>
<evidence type="ECO:0000313" key="5">
    <source>
        <dbReference type="EMBL" id="KAE8381228.1"/>
    </source>
</evidence>
<dbReference type="GO" id="GO:0004674">
    <property type="term" value="F:protein serine/threonine kinase activity"/>
    <property type="evidence" value="ECO:0007669"/>
    <property type="project" value="UniProtKB-EC"/>
</dbReference>
<dbReference type="EMBL" id="ML736173">
    <property type="protein sequence ID" value="KAE8381228.1"/>
    <property type="molecule type" value="Genomic_DNA"/>
</dbReference>
<dbReference type="Pfam" id="PF01636">
    <property type="entry name" value="APH"/>
    <property type="match status" value="1"/>
</dbReference>
<dbReference type="AlphaFoldDB" id="A0A5N7BHP6"/>
<evidence type="ECO:0000256" key="3">
    <source>
        <dbReference type="ARBA" id="ARBA00048679"/>
    </source>
</evidence>
<dbReference type="Gene3D" id="3.30.200.20">
    <property type="entry name" value="Phosphorylase Kinase, domain 1"/>
    <property type="match status" value="1"/>
</dbReference>
<name>A0A5N7BHP6_9EURO</name>
<comment type="catalytic activity">
    <reaction evidence="3">
        <text>L-seryl-[protein] + ATP = O-phospho-L-seryl-[protein] + ADP + H(+)</text>
        <dbReference type="Rhea" id="RHEA:17989"/>
        <dbReference type="Rhea" id="RHEA-COMP:9863"/>
        <dbReference type="Rhea" id="RHEA-COMP:11604"/>
        <dbReference type="ChEBI" id="CHEBI:15378"/>
        <dbReference type="ChEBI" id="CHEBI:29999"/>
        <dbReference type="ChEBI" id="CHEBI:30616"/>
        <dbReference type="ChEBI" id="CHEBI:83421"/>
        <dbReference type="ChEBI" id="CHEBI:456216"/>
        <dbReference type="EC" id="2.7.11.1"/>
    </reaction>
</comment>
<dbReference type="InterPro" id="IPR011009">
    <property type="entry name" value="Kinase-like_dom_sf"/>
</dbReference>
<dbReference type="Proteomes" id="UP000326198">
    <property type="component" value="Unassembled WGS sequence"/>
</dbReference>
<reference evidence="5 6" key="1">
    <citation type="submission" date="2019-04" db="EMBL/GenBank/DDBJ databases">
        <title>Friends and foes A comparative genomics studyof 23 Aspergillus species from section Flavi.</title>
        <authorList>
            <consortium name="DOE Joint Genome Institute"/>
            <person name="Kjaerbolling I."/>
            <person name="Vesth T."/>
            <person name="Frisvad J.C."/>
            <person name="Nybo J.L."/>
            <person name="Theobald S."/>
            <person name="Kildgaard S."/>
            <person name="Isbrandt T."/>
            <person name="Kuo A."/>
            <person name="Sato A."/>
            <person name="Lyhne E.K."/>
            <person name="Kogle M.E."/>
            <person name="Wiebenga A."/>
            <person name="Kun R.S."/>
            <person name="Lubbers R.J."/>
            <person name="Makela M.R."/>
            <person name="Barry K."/>
            <person name="Chovatia M."/>
            <person name="Clum A."/>
            <person name="Daum C."/>
            <person name="Haridas S."/>
            <person name="He G."/>
            <person name="LaButti K."/>
            <person name="Lipzen A."/>
            <person name="Mondo S."/>
            <person name="Riley R."/>
            <person name="Salamov A."/>
            <person name="Simmons B.A."/>
            <person name="Magnuson J.K."/>
            <person name="Henrissat B."/>
            <person name="Mortensen U.H."/>
            <person name="Larsen T.O."/>
            <person name="Devries R.P."/>
            <person name="Grigoriev I.V."/>
            <person name="Machida M."/>
            <person name="Baker S.E."/>
            <person name="Andersen M.R."/>
        </authorList>
    </citation>
    <scope>NUCLEOTIDE SEQUENCE [LARGE SCALE GENOMIC DNA]</scope>
    <source>
        <strain evidence="5 6">IBT 29228</strain>
    </source>
</reference>
<dbReference type="Gene3D" id="3.90.1200.10">
    <property type="match status" value="1"/>
</dbReference>
<comment type="catalytic activity">
    <reaction evidence="2">
        <text>L-threonyl-[protein] + ATP = O-phospho-L-threonyl-[protein] + ADP + H(+)</text>
        <dbReference type="Rhea" id="RHEA:46608"/>
        <dbReference type="Rhea" id="RHEA-COMP:11060"/>
        <dbReference type="Rhea" id="RHEA-COMP:11605"/>
        <dbReference type="ChEBI" id="CHEBI:15378"/>
        <dbReference type="ChEBI" id="CHEBI:30013"/>
        <dbReference type="ChEBI" id="CHEBI:30616"/>
        <dbReference type="ChEBI" id="CHEBI:61977"/>
        <dbReference type="ChEBI" id="CHEBI:456216"/>
        <dbReference type="EC" id="2.7.11.1"/>
    </reaction>
</comment>
<dbReference type="EC" id="2.7.11.1" evidence="1"/>
<sequence length="362" mass="41048">MSLQVTKTNLDIEAEIIKTLSQTQYACSDIKRISGGYINFTYRGHVLCPLSDGSTSVIIKHGEEYSPEIQNISVSTIRCEAEHSMIQRINRTCLQHVVYSNASVRVPHVYQFFPECNTQVMEDFKDSKSLRAALRFLSMSSAASIGQGLGEWLASFHSWARAQGDTGLPTVIRGNSELYDMQVRYICHEILRECESERVSQYCREKLLGLDKEDVGVVHGDFTSRNILIQNFHVKDSQPINLAIVDWEVCHYGNQSRDVAGFIASIYMAHHFDDVDVADRMLQAFIQGYGLLSEEQAFRIVVETGICFFLWHVYTDGKQTEKQVKDLLQLAHCLLVKGCEKDWEWIEHSFLGCLLAGAAGDW</sequence>
<keyword evidence="5" id="KW-0808">Transferase</keyword>
<proteinExistence type="predicted"/>
<evidence type="ECO:0000259" key="4">
    <source>
        <dbReference type="Pfam" id="PF01636"/>
    </source>
</evidence>
<evidence type="ECO:0000256" key="2">
    <source>
        <dbReference type="ARBA" id="ARBA00047899"/>
    </source>
</evidence>
<feature type="domain" description="Aminoglycoside phosphotransferase" evidence="4">
    <location>
        <begin position="132"/>
        <end position="290"/>
    </location>
</feature>